<feature type="compositionally biased region" description="Low complexity" evidence="1">
    <location>
        <begin position="1"/>
        <end position="15"/>
    </location>
</feature>
<gene>
    <name evidence="2" type="ORF">ACHAWU_005184</name>
</gene>
<comment type="caution">
    <text evidence="2">The sequence shown here is derived from an EMBL/GenBank/DDBJ whole genome shotgun (WGS) entry which is preliminary data.</text>
</comment>
<evidence type="ECO:0000313" key="2">
    <source>
        <dbReference type="EMBL" id="KAL3761047.1"/>
    </source>
</evidence>
<accession>A0ABD3MFW4</accession>
<name>A0ABD3MFW4_9STRA</name>
<feature type="region of interest" description="Disordered" evidence="1">
    <location>
        <begin position="1"/>
        <end position="23"/>
    </location>
</feature>
<proteinExistence type="predicted"/>
<keyword evidence="3" id="KW-1185">Reference proteome</keyword>
<feature type="compositionally biased region" description="Low complexity" evidence="1">
    <location>
        <begin position="447"/>
        <end position="471"/>
    </location>
</feature>
<protein>
    <submittedName>
        <fullName evidence="2">Uncharacterized protein</fullName>
    </submittedName>
</protein>
<reference evidence="2 3" key="1">
    <citation type="submission" date="2024-10" db="EMBL/GenBank/DDBJ databases">
        <title>Updated reference genomes for cyclostephanoid diatoms.</title>
        <authorList>
            <person name="Roberts W.R."/>
            <person name="Alverson A.J."/>
        </authorList>
    </citation>
    <scope>NUCLEOTIDE SEQUENCE [LARGE SCALE GENOMIC DNA]</scope>
    <source>
        <strain evidence="2 3">AJA232-27</strain>
    </source>
</reference>
<evidence type="ECO:0000256" key="1">
    <source>
        <dbReference type="SAM" id="MobiDB-lite"/>
    </source>
</evidence>
<dbReference type="EMBL" id="JALLBG020000161">
    <property type="protein sequence ID" value="KAL3761047.1"/>
    <property type="molecule type" value="Genomic_DNA"/>
</dbReference>
<evidence type="ECO:0000313" key="3">
    <source>
        <dbReference type="Proteomes" id="UP001530293"/>
    </source>
</evidence>
<dbReference type="Proteomes" id="UP001530293">
    <property type="component" value="Unassembled WGS sequence"/>
</dbReference>
<dbReference type="AlphaFoldDB" id="A0ABD3MFW4"/>
<organism evidence="2 3">
    <name type="scientific">Discostella pseudostelligera</name>
    <dbReference type="NCBI Taxonomy" id="259834"/>
    <lineage>
        <taxon>Eukaryota</taxon>
        <taxon>Sar</taxon>
        <taxon>Stramenopiles</taxon>
        <taxon>Ochrophyta</taxon>
        <taxon>Bacillariophyta</taxon>
        <taxon>Coscinodiscophyceae</taxon>
        <taxon>Thalassiosirophycidae</taxon>
        <taxon>Stephanodiscales</taxon>
        <taxon>Stephanodiscaceae</taxon>
        <taxon>Discostella</taxon>
    </lineage>
</organism>
<feature type="region of interest" description="Disordered" evidence="1">
    <location>
        <begin position="424"/>
        <end position="500"/>
    </location>
</feature>
<sequence length="500" mass="54025">MTTMMSEVESTMTTTAPSTFPHDANEASITSDFLALVGFAARLGTCVNNDDTTDTDDTTDAKSVRDEAMLLMSLLMGDKAEEILSDVKESRCEKRKRRASNAGGNVRPADSDMGAAFSFTFPSLSLQLDGQDEIATHADIAEATAAEGDDDMNQPPPSQLLGRTQRVHDKDLIRDSSEAMAHNVLESFGAALVWRAKTWINSLANVLALKEQKRIDALKGSDEAGMEVESSENYDDLMNSKEMQIIDAIVRSSEEVSVVNIKTAFRVLPNSSPSRQICNDTTSIGNENDCPQDAVRQYKVTHKLMFEATISMTSNDDVRYNGVTLQAPGHIQGTFAQNANSSEEGDETLTGVSMMLDTDALAQSLERQSRLVVRQAAEAALMTARGIDSSSSHIYESPRVQHSIISPRYVLMSPVPVDRFQQQTSASALPSIPSKEALNGESESKKASMVSSSEGCSSDSSADTSLSLTPSTKKPKLPAPMSPSFPALLSVANEERNRGD</sequence>